<feature type="region of interest" description="Disordered" evidence="1">
    <location>
        <begin position="1"/>
        <end position="54"/>
    </location>
</feature>
<gene>
    <name evidence="2" type="ORF">ACFQL7_01295</name>
</gene>
<comment type="caution">
    <text evidence="2">The sequence shown here is derived from an EMBL/GenBank/DDBJ whole genome shotgun (WGS) entry which is preliminary data.</text>
</comment>
<keyword evidence="3" id="KW-1185">Reference proteome</keyword>
<evidence type="ECO:0000313" key="3">
    <source>
        <dbReference type="Proteomes" id="UP001596417"/>
    </source>
</evidence>
<feature type="compositionally biased region" description="Basic and acidic residues" evidence="1">
    <location>
        <begin position="27"/>
        <end position="36"/>
    </location>
</feature>
<name>A0ABD5YLV8_9EURY</name>
<sequence>MISHSGSDAAVPQTPPTNANGPLTVHESNEERHSRYGTDPNRTDTMYIRGLTKP</sequence>
<dbReference type="AlphaFoldDB" id="A0ABD5YLV8"/>
<evidence type="ECO:0000313" key="2">
    <source>
        <dbReference type="EMBL" id="MFC7188618.1"/>
    </source>
</evidence>
<dbReference type="EMBL" id="JBHTAX010000001">
    <property type="protein sequence ID" value="MFC7188618.1"/>
    <property type="molecule type" value="Genomic_DNA"/>
</dbReference>
<organism evidence="2 3">
    <name type="scientific">Halocatena marina</name>
    <dbReference type="NCBI Taxonomy" id="2934937"/>
    <lineage>
        <taxon>Archaea</taxon>
        <taxon>Methanobacteriati</taxon>
        <taxon>Methanobacteriota</taxon>
        <taxon>Stenosarchaea group</taxon>
        <taxon>Halobacteria</taxon>
        <taxon>Halobacteriales</taxon>
        <taxon>Natronomonadaceae</taxon>
        <taxon>Halocatena</taxon>
    </lineage>
</organism>
<proteinExistence type="predicted"/>
<dbReference type="Proteomes" id="UP001596417">
    <property type="component" value="Unassembled WGS sequence"/>
</dbReference>
<evidence type="ECO:0000256" key="1">
    <source>
        <dbReference type="SAM" id="MobiDB-lite"/>
    </source>
</evidence>
<reference evidence="2 3" key="1">
    <citation type="journal article" date="2019" name="Int. J. Syst. Evol. Microbiol.">
        <title>The Global Catalogue of Microorganisms (GCM) 10K type strain sequencing project: providing services to taxonomists for standard genome sequencing and annotation.</title>
        <authorList>
            <consortium name="The Broad Institute Genomics Platform"/>
            <consortium name="The Broad Institute Genome Sequencing Center for Infectious Disease"/>
            <person name="Wu L."/>
            <person name="Ma J."/>
        </authorList>
    </citation>
    <scope>NUCLEOTIDE SEQUENCE [LARGE SCALE GENOMIC DNA]</scope>
    <source>
        <strain evidence="2 3">RDMS1</strain>
    </source>
</reference>
<protein>
    <submittedName>
        <fullName evidence="2">Uncharacterized protein</fullName>
    </submittedName>
</protein>
<accession>A0ABD5YLV8</accession>